<comment type="caution">
    <text evidence="7">The sequence shown here is derived from an EMBL/GenBank/DDBJ whole genome shotgun (WGS) entry which is preliminary data.</text>
</comment>
<dbReference type="eggNOG" id="COG0778">
    <property type="taxonomic scope" value="Bacteria"/>
</dbReference>
<keyword evidence="8" id="KW-1185">Reference proteome</keyword>
<protein>
    <submittedName>
        <fullName evidence="7">Nitroreductase</fullName>
    </submittedName>
</protein>
<dbReference type="Pfam" id="PF00881">
    <property type="entry name" value="Nitroreductase"/>
    <property type="match status" value="1"/>
</dbReference>
<dbReference type="HOGENOM" id="CLU_070764_0_1_9"/>
<dbReference type="Proteomes" id="UP000003157">
    <property type="component" value="Unassembled WGS sequence"/>
</dbReference>
<evidence type="ECO:0000313" key="8">
    <source>
        <dbReference type="Proteomes" id="UP000003157"/>
    </source>
</evidence>
<evidence type="ECO:0000256" key="4">
    <source>
        <dbReference type="ARBA" id="ARBA00023002"/>
    </source>
</evidence>
<dbReference type="EMBL" id="ADKX01000001">
    <property type="protein sequence ID" value="EFW06644.1"/>
    <property type="molecule type" value="Genomic_DNA"/>
</dbReference>
<dbReference type="RefSeq" id="WP_008787309.1">
    <property type="nucleotide sequence ID" value="NZ_GL636577.1"/>
</dbReference>
<dbReference type="GO" id="GO:0016491">
    <property type="term" value="F:oxidoreductase activity"/>
    <property type="evidence" value="ECO:0007669"/>
    <property type="project" value="UniProtKB-UniRule"/>
</dbReference>
<keyword evidence="4 5" id="KW-0560">Oxidoreductase</keyword>
<dbReference type="PIRSF" id="PIRSF005426">
    <property type="entry name" value="Frp"/>
    <property type="match status" value="1"/>
</dbReference>
<keyword evidence="3 5" id="KW-0288">FMN</keyword>
<accession>E7G5Z3</accession>
<reference evidence="7 8" key="1">
    <citation type="submission" date="2010-12" db="EMBL/GenBank/DDBJ databases">
        <title>The Genome Sequence of Coprobacillus sp. strain 29_1.</title>
        <authorList>
            <consortium name="The Broad Institute Genome Sequencing Platform"/>
            <person name="Earl A."/>
            <person name="Ward D."/>
            <person name="Feldgarden M."/>
            <person name="Gevers D."/>
            <person name="Daigneault M."/>
            <person name="Sibley C.D."/>
            <person name="White A."/>
            <person name="Strauss J."/>
            <person name="Allen-Vercoe E."/>
            <person name="Young S.K."/>
            <person name="Zeng Q."/>
            <person name="Gargeya S."/>
            <person name="Fitzgerald M."/>
            <person name="Haas B."/>
            <person name="Abouelleil A."/>
            <person name="Alvarado L."/>
            <person name="Arachchi H.M."/>
            <person name="Berlin A."/>
            <person name="Brown A."/>
            <person name="Chapman S.B."/>
            <person name="Chen Z."/>
            <person name="Dunbar C."/>
            <person name="Freedman E."/>
            <person name="Gearin G."/>
            <person name="Gellesch M."/>
            <person name="Goldberg J."/>
            <person name="Griggs A."/>
            <person name="Gujja S."/>
            <person name="Heilman E."/>
            <person name="Heiman D."/>
            <person name="Howarth C."/>
            <person name="Larson L."/>
            <person name="Lui A."/>
            <person name="MacDonald P.J.P."/>
            <person name="Mehta T."/>
            <person name="Montmayeur A."/>
            <person name="Murphy C."/>
            <person name="Neiman D."/>
            <person name="Pearson M."/>
            <person name="Priest M."/>
            <person name="Roberts A."/>
            <person name="Saif S."/>
            <person name="Shea T."/>
            <person name="Shenoy N."/>
            <person name="Sisk P."/>
            <person name="Stolte C."/>
            <person name="Sykes S."/>
            <person name="White J."/>
            <person name="Yandava C."/>
            <person name="Nusbaum C."/>
            <person name="Birren B."/>
        </authorList>
    </citation>
    <scope>NUCLEOTIDE SEQUENCE [LARGE SCALE GENOMIC DNA]</scope>
    <source>
        <strain evidence="7 8">29_1</strain>
    </source>
</reference>
<dbReference type="InterPro" id="IPR016446">
    <property type="entry name" value="Flavin_OxRdtase_Frp"/>
</dbReference>
<feature type="domain" description="Nitroreductase" evidence="6">
    <location>
        <begin position="11"/>
        <end position="163"/>
    </location>
</feature>
<gene>
    <name evidence="7" type="ORF">HMPREF9488_00181</name>
</gene>
<keyword evidence="2 5" id="KW-0285">Flavoprotein</keyword>
<dbReference type="PANTHER" id="PTHR43425">
    <property type="entry name" value="OXYGEN-INSENSITIVE NADPH NITROREDUCTASE"/>
    <property type="match status" value="1"/>
</dbReference>
<dbReference type="STRING" id="100884.GCA_000269565_01519"/>
<comment type="similarity">
    <text evidence="1 5">Belongs to the flavin oxidoreductase frp family.</text>
</comment>
<dbReference type="InterPro" id="IPR000415">
    <property type="entry name" value="Nitroreductase-like"/>
</dbReference>
<organism evidence="7 8">
    <name type="scientific">Coprobacillus cateniformis</name>
    <dbReference type="NCBI Taxonomy" id="100884"/>
    <lineage>
        <taxon>Bacteria</taxon>
        <taxon>Bacillati</taxon>
        <taxon>Bacillota</taxon>
        <taxon>Erysipelotrichia</taxon>
        <taxon>Erysipelotrichales</taxon>
        <taxon>Coprobacillaceae</taxon>
        <taxon>Coprobacillus</taxon>
    </lineage>
</organism>
<dbReference type="InterPro" id="IPR029479">
    <property type="entry name" value="Nitroreductase"/>
</dbReference>
<evidence type="ECO:0000259" key="6">
    <source>
        <dbReference type="Pfam" id="PF00881"/>
    </source>
</evidence>
<evidence type="ECO:0000256" key="2">
    <source>
        <dbReference type="ARBA" id="ARBA00022630"/>
    </source>
</evidence>
<dbReference type="PANTHER" id="PTHR43425:SF2">
    <property type="entry name" value="OXYGEN-INSENSITIVE NADPH NITROREDUCTASE"/>
    <property type="match status" value="1"/>
</dbReference>
<evidence type="ECO:0000256" key="1">
    <source>
        <dbReference type="ARBA" id="ARBA00008366"/>
    </source>
</evidence>
<evidence type="ECO:0000256" key="5">
    <source>
        <dbReference type="PIRNR" id="PIRNR005426"/>
    </source>
</evidence>
<sequence length="225" mass="26345">MNKTFEELCLRKSVRDFRDEPITEEEKRMILEAALQAPTAGNMALYSIIDVQDQELKERLAVLCDHQPFIAKAPMILIFLADYQKWYDIFNEYTDDMPKLEESDFILAGQDCTIAAHNAVVAAQSLGIGSCYIGDILENFEVHQELFRLPKYTVPYIMVVFGKPTQQQKDRMKPKRFELEDLVHIDYYHQKDITETKSMFMKQSNKDEKALEQYIQAFAKRKFFC</sequence>
<evidence type="ECO:0000256" key="3">
    <source>
        <dbReference type="ARBA" id="ARBA00022643"/>
    </source>
</evidence>
<dbReference type="SUPFAM" id="SSF55469">
    <property type="entry name" value="FMN-dependent nitroreductase-like"/>
    <property type="match status" value="1"/>
</dbReference>
<keyword evidence="5" id="KW-0521">NADP</keyword>
<proteinExistence type="inferred from homology"/>
<evidence type="ECO:0000313" key="7">
    <source>
        <dbReference type="EMBL" id="EFW06644.1"/>
    </source>
</evidence>
<dbReference type="AlphaFoldDB" id="E7G5Z3"/>
<name>E7G5Z3_9FIRM</name>
<dbReference type="Gene3D" id="3.40.109.10">
    <property type="entry name" value="NADH Oxidase"/>
    <property type="match status" value="1"/>
</dbReference>